<dbReference type="GO" id="GO:0016485">
    <property type="term" value="P:protein processing"/>
    <property type="evidence" value="ECO:0007669"/>
    <property type="project" value="TreeGrafter"/>
</dbReference>
<dbReference type="GO" id="GO:0005886">
    <property type="term" value="C:plasma membrane"/>
    <property type="evidence" value="ECO:0007669"/>
    <property type="project" value="TreeGrafter"/>
</dbReference>
<dbReference type="PANTHER" id="PTHR11733">
    <property type="entry name" value="ZINC METALLOPROTEASE FAMILY M13 NEPRILYSIN-RELATED"/>
    <property type="match status" value="1"/>
</dbReference>
<sequence length="109" mass="12395">MPLTLQTIRQSKTQIKFEDREMPSGGKELKPEVNSITFPAAILQQPFYDPKWPASVNYGAIGVVAGHELTHGFDDEGVQWDGTGVLYQWMDNSSYTAFRVRQRCHMFLS</sequence>
<dbReference type="SUPFAM" id="SSF55486">
    <property type="entry name" value="Metalloproteases ('zincins'), catalytic domain"/>
    <property type="match status" value="1"/>
</dbReference>
<dbReference type="PROSITE" id="PS51885">
    <property type="entry name" value="NEPRILYSIN"/>
    <property type="match status" value="1"/>
</dbReference>
<dbReference type="WBParaSite" id="PEQ_0000137801-mRNA-1">
    <property type="protein sequence ID" value="PEQ_0000137801-mRNA-1"/>
    <property type="gene ID" value="PEQ_0000137801"/>
</dbReference>
<evidence type="ECO:0000259" key="1">
    <source>
        <dbReference type="Pfam" id="PF01431"/>
    </source>
</evidence>
<protein>
    <submittedName>
        <fullName evidence="3">Peptidase M13 C-terminal domain-containing protein</fullName>
    </submittedName>
</protein>
<dbReference type="GO" id="GO:0004222">
    <property type="term" value="F:metalloendopeptidase activity"/>
    <property type="evidence" value="ECO:0007669"/>
    <property type="project" value="InterPro"/>
</dbReference>
<organism evidence="2 3">
    <name type="scientific">Parascaris equorum</name>
    <name type="common">Equine roundworm</name>
    <dbReference type="NCBI Taxonomy" id="6256"/>
    <lineage>
        <taxon>Eukaryota</taxon>
        <taxon>Metazoa</taxon>
        <taxon>Ecdysozoa</taxon>
        <taxon>Nematoda</taxon>
        <taxon>Chromadorea</taxon>
        <taxon>Rhabditida</taxon>
        <taxon>Spirurina</taxon>
        <taxon>Ascaridomorpha</taxon>
        <taxon>Ascaridoidea</taxon>
        <taxon>Ascarididae</taxon>
        <taxon>Parascaris</taxon>
    </lineage>
</organism>
<feature type="domain" description="Peptidase M13 C-terminal" evidence="1">
    <location>
        <begin position="30"/>
        <end position="105"/>
    </location>
</feature>
<name>A0A914R535_PAREQ</name>
<dbReference type="Proteomes" id="UP000887564">
    <property type="component" value="Unplaced"/>
</dbReference>
<dbReference type="AlphaFoldDB" id="A0A914R535"/>
<dbReference type="InterPro" id="IPR024079">
    <property type="entry name" value="MetalloPept_cat_dom_sf"/>
</dbReference>
<keyword evidence="2" id="KW-1185">Reference proteome</keyword>
<dbReference type="PANTHER" id="PTHR11733:SF240">
    <property type="entry name" value="GH14155P-RELATED"/>
    <property type="match status" value="1"/>
</dbReference>
<dbReference type="InterPro" id="IPR000718">
    <property type="entry name" value="Peptidase_M13"/>
</dbReference>
<reference evidence="3" key="1">
    <citation type="submission" date="2022-11" db="UniProtKB">
        <authorList>
            <consortium name="WormBaseParasite"/>
        </authorList>
    </citation>
    <scope>IDENTIFICATION</scope>
</reference>
<evidence type="ECO:0000313" key="3">
    <source>
        <dbReference type="WBParaSite" id="PEQ_0000137801-mRNA-1"/>
    </source>
</evidence>
<dbReference type="PRINTS" id="PR00786">
    <property type="entry name" value="NEPRILYSIN"/>
</dbReference>
<accession>A0A914R535</accession>
<dbReference type="InterPro" id="IPR018497">
    <property type="entry name" value="Peptidase_M13_C"/>
</dbReference>
<evidence type="ECO:0000313" key="2">
    <source>
        <dbReference type="Proteomes" id="UP000887564"/>
    </source>
</evidence>
<proteinExistence type="predicted"/>
<dbReference type="Pfam" id="PF01431">
    <property type="entry name" value="Peptidase_M13"/>
    <property type="match status" value="1"/>
</dbReference>
<dbReference type="Gene3D" id="3.40.390.10">
    <property type="entry name" value="Collagenase (Catalytic Domain)"/>
    <property type="match status" value="1"/>
</dbReference>